<name>A0ABQ5B913_9ASTR</name>
<organism evidence="2 3">
    <name type="scientific">Tanacetum coccineum</name>
    <dbReference type="NCBI Taxonomy" id="301880"/>
    <lineage>
        <taxon>Eukaryota</taxon>
        <taxon>Viridiplantae</taxon>
        <taxon>Streptophyta</taxon>
        <taxon>Embryophyta</taxon>
        <taxon>Tracheophyta</taxon>
        <taxon>Spermatophyta</taxon>
        <taxon>Magnoliopsida</taxon>
        <taxon>eudicotyledons</taxon>
        <taxon>Gunneridae</taxon>
        <taxon>Pentapetalae</taxon>
        <taxon>asterids</taxon>
        <taxon>campanulids</taxon>
        <taxon>Asterales</taxon>
        <taxon>Asteraceae</taxon>
        <taxon>Asteroideae</taxon>
        <taxon>Anthemideae</taxon>
        <taxon>Anthemidinae</taxon>
        <taxon>Tanacetum</taxon>
    </lineage>
</organism>
<reference evidence="2" key="1">
    <citation type="journal article" date="2022" name="Int. J. Mol. Sci.">
        <title>Draft Genome of Tanacetum Coccineum: Genomic Comparison of Closely Related Tanacetum-Family Plants.</title>
        <authorList>
            <person name="Yamashiro T."/>
            <person name="Shiraishi A."/>
            <person name="Nakayama K."/>
            <person name="Satake H."/>
        </authorList>
    </citation>
    <scope>NUCLEOTIDE SEQUENCE</scope>
</reference>
<keyword evidence="3" id="KW-1185">Reference proteome</keyword>
<accession>A0ABQ5B913</accession>
<feature type="domain" description="Reverse transcriptase Ty1/copia-type" evidence="1">
    <location>
        <begin position="399"/>
        <end position="561"/>
    </location>
</feature>
<evidence type="ECO:0000313" key="3">
    <source>
        <dbReference type="Proteomes" id="UP001151760"/>
    </source>
</evidence>
<dbReference type="SUPFAM" id="SSF56672">
    <property type="entry name" value="DNA/RNA polymerases"/>
    <property type="match status" value="1"/>
</dbReference>
<dbReference type="Proteomes" id="UP001151760">
    <property type="component" value="Unassembled WGS sequence"/>
</dbReference>
<gene>
    <name evidence="2" type="ORF">Tco_0857444</name>
</gene>
<reference evidence="2" key="2">
    <citation type="submission" date="2022-01" db="EMBL/GenBank/DDBJ databases">
        <authorList>
            <person name="Yamashiro T."/>
            <person name="Shiraishi A."/>
            <person name="Satake H."/>
            <person name="Nakayama K."/>
        </authorList>
    </citation>
    <scope>NUCLEOTIDE SEQUENCE</scope>
</reference>
<sequence length="642" mass="72492">MFQANHEDAYDSDVDEGPNAAVAFMANLSSTSATNSQVNEIVIEFLVLCDDSVNVKPHQTKRFKRQPKKEWKPIKNVGNPIKRVWKPISKPVANNKPQWKPTGRAFSHYLRSLLTIKLSDRLGRRTNCSMVSGFRLEVAIRQHSYYIRNSRYGGSPHRFTETTNCTSSHWGNVLMSASPVCLAYQASSTKVLVHGIVGFLYHLNFGTLNELARNNLVRGLPMLKYDKDHLCPSCQLGTGKVSTRKKYVLVIVDDFTRFGWGKDCSSNKDEKPLKWLRQLIVGRLTKPFNAYGRFNANGSPSTHSFSEGAPCSYCESLLPHQIPLPDTSDSDVETLFDHVDSNVFDTYDAPETDSEASHSNSVNIDVTPNNQLPHVQKWTQAHPLENIIGDIGIKMRPVTLHDNILIIPLKWIFKIKLDEYGDVLKNKARLVAKGYRQEAGIDFEESFAPVARLEAIRLFIAHAASQNMVIFQMDVKTAFLNGELNEVVYVSQPEGFVDPEHPSHVYRLKKALYGLKQAPRAWYDKLSAFLIKSGFTKGVVDPTLFTRKAGKHILLHFAYADYAEVMTHREEQSGIHSILGHRLVTGQPKKQKKYTISTTVAEYIALSDVCVNPLESFSTPRLIDMRSTKFRCIVTNQSAMHY</sequence>
<dbReference type="Pfam" id="PF07727">
    <property type="entry name" value="RVT_2"/>
    <property type="match status" value="1"/>
</dbReference>
<evidence type="ECO:0000259" key="1">
    <source>
        <dbReference type="Pfam" id="PF07727"/>
    </source>
</evidence>
<evidence type="ECO:0000313" key="2">
    <source>
        <dbReference type="EMBL" id="GJT10402.1"/>
    </source>
</evidence>
<comment type="caution">
    <text evidence="2">The sequence shown here is derived from an EMBL/GenBank/DDBJ whole genome shotgun (WGS) entry which is preliminary data.</text>
</comment>
<proteinExistence type="predicted"/>
<dbReference type="InterPro" id="IPR043502">
    <property type="entry name" value="DNA/RNA_pol_sf"/>
</dbReference>
<dbReference type="EMBL" id="BQNB010012985">
    <property type="protein sequence ID" value="GJT10402.1"/>
    <property type="molecule type" value="Genomic_DNA"/>
</dbReference>
<protein>
    <submittedName>
        <fullName evidence="2">Retrovirus-related pol polyprotein from transposon TNT 1-94</fullName>
    </submittedName>
</protein>
<dbReference type="InterPro" id="IPR013103">
    <property type="entry name" value="RVT_2"/>
</dbReference>